<dbReference type="InterPro" id="IPR038666">
    <property type="entry name" value="SSP1_head-tail_sf"/>
</dbReference>
<dbReference type="Gene3D" id="2.40.10.270">
    <property type="entry name" value="Bacteriophage SPP1 head-tail adaptor protein"/>
    <property type="match status" value="1"/>
</dbReference>
<reference evidence="1 2" key="1">
    <citation type="submission" date="2014-11" db="EMBL/GenBank/DDBJ databases">
        <title>A Rickettsiales Symbiont of Amoebae With Ancient Features.</title>
        <authorList>
            <person name="Schulz F."/>
            <person name="Martijn J."/>
            <person name="Wascher F."/>
            <person name="Kostanjsek R."/>
            <person name="Ettema T.J."/>
            <person name="Horn M."/>
        </authorList>
    </citation>
    <scope>NUCLEOTIDE SEQUENCE [LARGE SCALE GENOMIC DNA]</scope>
    <source>
        <strain evidence="1 2">UWC36</strain>
    </source>
</reference>
<name>A0A0C1QNI9_9RICK</name>
<organism evidence="1 2">
    <name type="scientific">Candidatus Jidaibacter acanthamoebae</name>
    <dbReference type="NCBI Taxonomy" id="86105"/>
    <lineage>
        <taxon>Bacteria</taxon>
        <taxon>Pseudomonadati</taxon>
        <taxon>Pseudomonadota</taxon>
        <taxon>Alphaproteobacteria</taxon>
        <taxon>Rickettsiales</taxon>
        <taxon>Candidatus Midichloriaceae</taxon>
        <taxon>Candidatus Jidaibacter</taxon>
    </lineage>
</organism>
<evidence type="ECO:0000313" key="1">
    <source>
        <dbReference type="EMBL" id="KIE05613.1"/>
    </source>
</evidence>
<dbReference type="Proteomes" id="UP000031258">
    <property type="component" value="Unassembled WGS sequence"/>
</dbReference>
<comment type="caution">
    <text evidence="1">The sequence shown here is derived from an EMBL/GenBank/DDBJ whole genome shotgun (WGS) entry which is preliminary data.</text>
</comment>
<dbReference type="Pfam" id="PF05521">
    <property type="entry name" value="Phage_HCP"/>
    <property type="match status" value="1"/>
</dbReference>
<gene>
    <name evidence="1" type="ORF">NF27_DP01570</name>
</gene>
<protein>
    <recommendedName>
        <fullName evidence="3">Phage head-tail adaptor</fullName>
    </recommendedName>
</protein>
<dbReference type="STRING" id="86105.NF27_DP01570"/>
<accession>A0A0C1QNI9</accession>
<evidence type="ECO:0008006" key="3">
    <source>
        <dbReference type="Google" id="ProtNLM"/>
    </source>
</evidence>
<dbReference type="NCBIfam" id="TIGR01563">
    <property type="entry name" value="gp16_SPP1"/>
    <property type="match status" value="1"/>
</dbReference>
<dbReference type="InterPro" id="IPR008767">
    <property type="entry name" value="Phage_SPP1_head-tail_adaptor"/>
</dbReference>
<dbReference type="EMBL" id="JSWE01000092">
    <property type="protein sequence ID" value="KIE05613.1"/>
    <property type="molecule type" value="Genomic_DNA"/>
</dbReference>
<dbReference type="RefSeq" id="WP_039455874.1">
    <property type="nucleotide sequence ID" value="NZ_JSWE01000092.1"/>
</dbReference>
<dbReference type="OrthoDB" id="7570189at2"/>
<sequence length="106" mass="12675">MNPKFTQLNKRITFQIYKLARDDIGDSIHTWHDGISVWAAVTPHKGNVKHRAHVDLKEGHYSIVIRYNENITENMRIKFNRQIFKIEKIINHNQADIFQIIYCREE</sequence>
<keyword evidence="2" id="KW-1185">Reference proteome</keyword>
<proteinExistence type="predicted"/>
<dbReference type="AlphaFoldDB" id="A0A0C1QNI9"/>
<evidence type="ECO:0000313" key="2">
    <source>
        <dbReference type="Proteomes" id="UP000031258"/>
    </source>
</evidence>